<evidence type="ECO:0000313" key="3">
    <source>
        <dbReference type="Proteomes" id="UP000682733"/>
    </source>
</evidence>
<gene>
    <name evidence="1" type="ORF">OVA965_LOCUS33103</name>
    <name evidence="2" type="ORF">TMI583_LOCUS33977</name>
</gene>
<dbReference type="Proteomes" id="UP000677228">
    <property type="component" value="Unassembled WGS sequence"/>
</dbReference>
<comment type="caution">
    <text evidence="2">The sequence shown here is derived from an EMBL/GenBank/DDBJ whole genome shotgun (WGS) entry which is preliminary data.</text>
</comment>
<dbReference type="EMBL" id="CAJNOK010026427">
    <property type="protein sequence ID" value="CAF1402784.1"/>
    <property type="molecule type" value="Genomic_DNA"/>
</dbReference>
<dbReference type="AlphaFoldDB" id="A0A8S2SAJ4"/>
<dbReference type="Proteomes" id="UP000682733">
    <property type="component" value="Unassembled WGS sequence"/>
</dbReference>
<sequence>MILRDSHAIRIAVIQHDNMVRQAEIVVAHLSHAMSGVTTINTDEAEQTAREILTSAFIDQALFSFCA</sequence>
<accession>A0A8S2SAJ4</accession>
<organism evidence="2 3">
    <name type="scientific">Didymodactylos carnosus</name>
    <dbReference type="NCBI Taxonomy" id="1234261"/>
    <lineage>
        <taxon>Eukaryota</taxon>
        <taxon>Metazoa</taxon>
        <taxon>Spiralia</taxon>
        <taxon>Gnathifera</taxon>
        <taxon>Rotifera</taxon>
        <taxon>Eurotatoria</taxon>
        <taxon>Bdelloidea</taxon>
        <taxon>Philodinida</taxon>
        <taxon>Philodinidae</taxon>
        <taxon>Didymodactylos</taxon>
    </lineage>
</organism>
<evidence type="ECO:0000313" key="2">
    <source>
        <dbReference type="EMBL" id="CAF4209463.1"/>
    </source>
</evidence>
<dbReference type="EMBL" id="CAJOBA010048154">
    <property type="protein sequence ID" value="CAF4209463.1"/>
    <property type="molecule type" value="Genomic_DNA"/>
</dbReference>
<reference evidence="2" key="1">
    <citation type="submission" date="2021-02" db="EMBL/GenBank/DDBJ databases">
        <authorList>
            <person name="Nowell W R."/>
        </authorList>
    </citation>
    <scope>NUCLEOTIDE SEQUENCE</scope>
</reference>
<protein>
    <submittedName>
        <fullName evidence="2">Uncharacterized protein</fullName>
    </submittedName>
</protein>
<proteinExistence type="predicted"/>
<name>A0A8S2SAJ4_9BILA</name>
<evidence type="ECO:0000313" key="1">
    <source>
        <dbReference type="EMBL" id="CAF1402784.1"/>
    </source>
</evidence>